<dbReference type="EMBL" id="CP037864">
    <property type="protein sequence ID" value="QBM22333.1"/>
    <property type="molecule type" value="Genomic_DNA"/>
</dbReference>
<feature type="region of interest" description="Disordered" evidence="1">
    <location>
        <begin position="259"/>
        <end position="301"/>
    </location>
</feature>
<protein>
    <submittedName>
        <fullName evidence="2">DUF2213 domain-containing protein</fullName>
    </submittedName>
</protein>
<feature type="compositionally biased region" description="Polar residues" evidence="1">
    <location>
        <begin position="118"/>
        <end position="133"/>
    </location>
</feature>
<gene>
    <name evidence="2" type="ORF">E1B03_07730</name>
</gene>
<dbReference type="Proteomes" id="UP000293850">
    <property type="component" value="Chromosome"/>
</dbReference>
<evidence type="ECO:0000313" key="3">
    <source>
        <dbReference type="Proteomes" id="UP000293850"/>
    </source>
</evidence>
<dbReference type="InterPro" id="IPR016913">
    <property type="entry name" value="UCP029215"/>
</dbReference>
<dbReference type="Pfam" id="PF09979">
    <property type="entry name" value="DUF2213"/>
    <property type="match status" value="1"/>
</dbReference>
<dbReference type="AlphaFoldDB" id="A0A4P6WJJ9"/>
<dbReference type="RefSeq" id="WP_133085985.1">
    <property type="nucleotide sequence ID" value="NZ_CP037864.1"/>
</dbReference>
<evidence type="ECO:0000313" key="2">
    <source>
        <dbReference type="EMBL" id="QBM22333.1"/>
    </source>
</evidence>
<dbReference type="KEGG" id="cars:E1B03_07730"/>
<accession>A0A4P6WJJ9</accession>
<keyword evidence="3" id="KW-1185">Reference proteome</keyword>
<reference evidence="2 3" key="1">
    <citation type="submission" date="2019-03" db="EMBL/GenBank/DDBJ databases">
        <title>Complete genome sequence of an arsenate-respiring bacteria, Citrobacter sp. LY-1.</title>
        <authorList>
            <person name="Wang H."/>
            <person name="Liu Y."/>
            <person name="Li Q."/>
            <person name="Huang J."/>
        </authorList>
    </citation>
    <scope>NUCLEOTIDE SEQUENCE [LARGE SCALE GENOMIC DNA]</scope>
    <source>
        <strain evidence="2 3">LY-1</strain>
    </source>
</reference>
<feature type="compositionally biased region" description="Basic and acidic residues" evidence="1">
    <location>
        <begin position="271"/>
        <end position="301"/>
    </location>
</feature>
<sequence length="426" mass="47956">MPVHQKDGEWYWGSKGPFVSKEKAEEVERAAYANGYRGDSYDMGSSVRTYDDYGRMNITQCNISKECVSPYRGSSLPGWRDLGLNPDRLYYIYRPAEELIRAADSFNNVPVTIEHPNQLDTPDTPQERVGTTGTDTRFEAPYLVTSMKLWDKDAIEGVENSTRRELSIFPSFFDLDMTPGEFMGQAYDGVARNISGNSVALTIKGRVGAECAVGDSQDQEETLMEGLTDLIKTKFATASDSDADELAKGIMELMAQHEQKEINSGDEDEEKDLKDKEERDRAEREKLKKEGKDKEEQKDLEKKEYREDYERKKLEGDEEDNKMGDSAIRDLVSKAKNEALAEARREFAATREAMRTVEPVYGHVSGDSADDIYKAVLKQEKVNIEGVHPSAYKALVQMAIHGKTSKQPVGDSAEKQASAADFKDYF</sequence>
<proteinExistence type="predicted"/>
<name>A0A4P6WJJ9_9ENTR</name>
<feature type="region of interest" description="Disordered" evidence="1">
    <location>
        <begin position="114"/>
        <end position="133"/>
    </location>
</feature>
<organism evidence="2 3">
    <name type="scientific">Citrobacter arsenatis</name>
    <dbReference type="NCBI Taxonomy" id="2546350"/>
    <lineage>
        <taxon>Bacteria</taxon>
        <taxon>Pseudomonadati</taxon>
        <taxon>Pseudomonadota</taxon>
        <taxon>Gammaproteobacteria</taxon>
        <taxon>Enterobacterales</taxon>
        <taxon>Enterobacteriaceae</taxon>
        <taxon>Citrobacter</taxon>
    </lineage>
</organism>
<feature type="region of interest" description="Disordered" evidence="1">
    <location>
        <begin position="404"/>
        <end position="426"/>
    </location>
</feature>
<evidence type="ECO:0000256" key="1">
    <source>
        <dbReference type="SAM" id="MobiDB-lite"/>
    </source>
</evidence>